<dbReference type="SUPFAM" id="SSF52540">
    <property type="entry name" value="P-loop containing nucleoside triphosphate hydrolases"/>
    <property type="match status" value="1"/>
</dbReference>
<dbReference type="Pfam" id="PF20470">
    <property type="entry name" value="HTH_61"/>
    <property type="match status" value="1"/>
</dbReference>
<dbReference type="EMBL" id="MU072214">
    <property type="protein sequence ID" value="KAF5825681.1"/>
    <property type="molecule type" value="Genomic_DNA"/>
</dbReference>
<evidence type="ECO:0000313" key="9">
    <source>
        <dbReference type="Proteomes" id="UP000815325"/>
    </source>
</evidence>
<dbReference type="InterPro" id="IPR001650">
    <property type="entry name" value="Helicase_C-like"/>
</dbReference>
<evidence type="ECO:0000256" key="6">
    <source>
        <dbReference type="SAM" id="MobiDB-lite"/>
    </source>
</evidence>
<dbReference type="SMART" id="SM00490">
    <property type="entry name" value="HELICc"/>
    <property type="match status" value="1"/>
</dbReference>
<reference evidence="8" key="1">
    <citation type="submission" date="2017-08" db="EMBL/GenBank/DDBJ databases">
        <authorList>
            <person name="Polle J.E."/>
            <person name="Barry K."/>
            <person name="Cushman J."/>
            <person name="Schmutz J."/>
            <person name="Tran D."/>
            <person name="Hathwaick L.T."/>
            <person name="Yim W.C."/>
            <person name="Jenkins J."/>
            <person name="Mckie-Krisberg Z.M."/>
            <person name="Prochnik S."/>
            <person name="Lindquist E."/>
            <person name="Dockter R.B."/>
            <person name="Adam C."/>
            <person name="Molina H."/>
            <person name="Bunkerborg J."/>
            <person name="Jin E."/>
            <person name="Buchheim M."/>
            <person name="Magnuson J."/>
        </authorList>
    </citation>
    <scope>NUCLEOTIDE SEQUENCE</scope>
    <source>
        <strain evidence="8">CCAP 19/18</strain>
    </source>
</reference>
<evidence type="ECO:0000256" key="1">
    <source>
        <dbReference type="ARBA" id="ARBA00022741"/>
    </source>
</evidence>
<comment type="caution">
    <text evidence="8">The sequence shown here is derived from an EMBL/GenBank/DDBJ whole genome shotgun (WGS) entry which is preliminary data.</text>
</comment>
<evidence type="ECO:0000259" key="7">
    <source>
        <dbReference type="PROSITE" id="PS51194"/>
    </source>
</evidence>
<feature type="non-terminal residue" evidence="8">
    <location>
        <position position="1"/>
    </location>
</feature>
<dbReference type="PROSITE" id="PS51194">
    <property type="entry name" value="HELICASE_CTER"/>
    <property type="match status" value="1"/>
</dbReference>
<comment type="catalytic activity">
    <reaction evidence="5">
        <text>ATP + H2O = ADP + phosphate + H(+)</text>
        <dbReference type="Rhea" id="RHEA:13065"/>
        <dbReference type="ChEBI" id="CHEBI:15377"/>
        <dbReference type="ChEBI" id="CHEBI:15378"/>
        <dbReference type="ChEBI" id="CHEBI:30616"/>
        <dbReference type="ChEBI" id="CHEBI:43474"/>
        <dbReference type="ChEBI" id="CHEBI:456216"/>
        <dbReference type="EC" id="5.6.2.4"/>
    </reaction>
</comment>
<evidence type="ECO:0000256" key="2">
    <source>
        <dbReference type="ARBA" id="ARBA00022801"/>
    </source>
</evidence>
<sequence>DGRRILDPYLNCVRVLQPPNDAWLQSDPYLVALLAQETTSAGHSVLVFCNSRSVCESVATNLARHLGVIPETPREGHKRPRDGSEEDLASVSGTRDRIVEDLRQIQSSNVGAHYTLEELMPKGIAFHHAGLAEEEKHLVEHAFNCGAVSVLCCTPTLSLGVNLPARRVIFYKPYIPTLSHPIESCHYRQMAGRAGRAGIDDAGESILVAQPQISQYSASSLAKLIRDAPAPITTCLAEGKRGMSRAMLEAIATGSVSQVGDVKKFIMSTLLCATDGFEAAAHATRTALQSLLQRQDGFIQ</sequence>
<keyword evidence="1" id="KW-0547">Nucleotide-binding</keyword>
<evidence type="ECO:0000256" key="4">
    <source>
        <dbReference type="ARBA" id="ARBA00022840"/>
    </source>
</evidence>
<dbReference type="GO" id="GO:0016787">
    <property type="term" value="F:hydrolase activity"/>
    <property type="evidence" value="ECO:0007669"/>
    <property type="project" value="UniProtKB-KW"/>
</dbReference>
<protein>
    <submittedName>
        <fullName evidence="8">P-loop containing nucleoside triphosphate hydrolase protein</fullName>
    </submittedName>
</protein>
<proteinExistence type="predicted"/>
<feature type="domain" description="Helicase C-terminal" evidence="7">
    <location>
        <begin position="25"/>
        <end position="248"/>
    </location>
</feature>
<dbReference type="InterPro" id="IPR050474">
    <property type="entry name" value="Hel308_SKI2-like"/>
</dbReference>
<dbReference type="Proteomes" id="UP000815325">
    <property type="component" value="Unassembled WGS sequence"/>
</dbReference>
<dbReference type="Gene3D" id="3.40.50.300">
    <property type="entry name" value="P-loop containing nucleotide triphosphate hydrolases"/>
    <property type="match status" value="1"/>
</dbReference>
<dbReference type="PANTHER" id="PTHR47961:SF6">
    <property type="entry name" value="DNA-DIRECTED DNA POLYMERASE"/>
    <property type="match status" value="1"/>
</dbReference>
<name>A0ABQ7FT71_DUNSA</name>
<organism evidence="8 9">
    <name type="scientific">Dunaliella salina</name>
    <name type="common">Green alga</name>
    <name type="synonym">Protococcus salinus</name>
    <dbReference type="NCBI Taxonomy" id="3046"/>
    <lineage>
        <taxon>Eukaryota</taxon>
        <taxon>Viridiplantae</taxon>
        <taxon>Chlorophyta</taxon>
        <taxon>core chlorophytes</taxon>
        <taxon>Chlorophyceae</taxon>
        <taxon>CS clade</taxon>
        <taxon>Chlamydomonadales</taxon>
        <taxon>Dunaliellaceae</taxon>
        <taxon>Dunaliella</taxon>
    </lineage>
</organism>
<keyword evidence="2 8" id="KW-0378">Hydrolase</keyword>
<gene>
    <name evidence="8" type="ORF">DUNSADRAFT_7601</name>
</gene>
<feature type="region of interest" description="Disordered" evidence="6">
    <location>
        <begin position="69"/>
        <end position="93"/>
    </location>
</feature>
<dbReference type="InterPro" id="IPR046931">
    <property type="entry name" value="HTH_61"/>
</dbReference>
<dbReference type="PANTHER" id="PTHR47961">
    <property type="entry name" value="DNA POLYMERASE THETA, PUTATIVE (AFU_ORTHOLOGUE AFUA_1G05260)-RELATED"/>
    <property type="match status" value="1"/>
</dbReference>
<evidence type="ECO:0000256" key="5">
    <source>
        <dbReference type="ARBA" id="ARBA00048988"/>
    </source>
</evidence>
<dbReference type="InterPro" id="IPR027417">
    <property type="entry name" value="P-loop_NTPase"/>
</dbReference>
<evidence type="ECO:0000313" key="8">
    <source>
        <dbReference type="EMBL" id="KAF5825681.1"/>
    </source>
</evidence>
<accession>A0ABQ7FT71</accession>
<keyword evidence="9" id="KW-1185">Reference proteome</keyword>
<evidence type="ECO:0000256" key="3">
    <source>
        <dbReference type="ARBA" id="ARBA00022806"/>
    </source>
</evidence>
<dbReference type="CDD" id="cd18795">
    <property type="entry name" value="SF2_C_Ski2"/>
    <property type="match status" value="1"/>
</dbReference>
<keyword evidence="3" id="KW-0347">Helicase</keyword>
<keyword evidence="4" id="KW-0067">ATP-binding</keyword>
<dbReference type="Pfam" id="PF00271">
    <property type="entry name" value="Helicase_C"/>
    <property type="match status" value="1"/>
</dbReference>